<evidence type="ECO:0000256" key="2">
    <source>
        <dbReference type="SAM" id="SignalP"/>
    </source>
</evidence>
<organism evidence="3 4">
    <name type="scientific">Lithospermum erythrorhizon</name>
    <name type="common">Purple gromwell</name>
    <name type="synonym">Lithospermum officinale var. erythrorhizon</name>
    <dbReference type="NCBI Taxonomy" id="34254"/>
    <lineage>
        <taxon>Eukaryota</taxon>
        <taxon>Viridiplantae</taxon>
        <taxon>Streptophyta</taxon>
        <taxon>Embryophyta</taxon>
        <taxon>Tracheophyta</taxon>
        <taxon>Spermatophyta</taxon>
        <taxon>Magnoliopsida</taxon>
        <taxon>eudicotyledons</taxon>
        <taxon>Gunneridae</taxon>
        <taxon>Pentapetalae</taxon>
        <taxon>asterids</taxon>
        <taxon>lamiids</taxon>
        <taxon>Boraginales</taxon>
        <taxon>Boraginaceae</taxon>
        <taxon>Boraginoideae</taxon>
        <taxon>Lithospermeae</taxon>
        <taxon>Lithospermum</taxon>
    </lineage>
</organism>
<sequence length="153" mass="17707">MLPMFLTFICLGVGKTYFVVQADSMNPKIGKWKVPLQVFQLIYDMSTKKIFNGMALKLKNFLKRLGLNKYAPPVTITMAIIFSVLRYVNAAKVESRRLHVIRTHNLLDKPDERIPMKVREVGTWLDLARLDLAPNLLCFCQLNLVFIFQQFLT</sequence>
<dbReference type="Gene3D" id="1.20.1250.20">
    <property type="entry name" value="MFS general substrate transporter like domains"/>
    <property type="match status" value="1"/>
</dbReference>
<reference evidence="3 4" key="1">
    <citation type="submission" date="2024-01" db="EMBL/GenBank/DDBJ databases">
        <title>The complete chloroplast genome sequence of Lithospermum erythrorhizon: insights into the phylogenetic relationship among Boraginaceae species and the maternal lineages of purple gromwells.</title>
        <authorList>
            <person name="Okada T."/>
            <person name="Watanabe K."/>
        </authorList>
    </citation>
    <scope>NUCLEOTIDE SEQUENCE [LARGE SCALE GENOMIC DNA]</scope>
</reference>
<comment type="similarity">
    <text evidence="1">Belongs to the major facilitator superfamily. Phosphate:H(+) symporter (TC 2.A.1.9) family.</text>
</comment>
<name>A0AAV3NWB1_LITER</name>
<dbReference type="AlphaFoldDB" id="A0AAV3NWB1"/>
<comment type="caution">
    <text evidence="3">The sequence shown here is derived from an EMBL/GenBank/DDBJ whole genome shotgun (WGS) entry which is preliminary data.</text>
</comment>
<protein>
    <submittedName>
        <fullName evidence="3">Uncharacterized protein</fullName>
    </submittedName>
</protein>
<evidence type="ECO:0000313" key="3">
    <source>
        <dbReference type="EMBL" id="GAA0143710.1"/>
    </source>
</evidence>
<dbReference type="EMBL" id="BAABME010000549">
    <property type="protein sequence ID" value="GAA0143710.1"/>
    <property type="molecule type" value="Genomic_DNA"/>
</dbReference>
<keyword evidence="2" id="KW-0732">Signal</keyword>
<proteinExistence type="inferred from homology"/>
<evidence type="ECO:0000256" key="1">
    <source>
        <dbReference type="ARBA" id="ARBA00044504"/>
    </source>
</evidence>
<accession>A0AAV3NWB1</accession>
<feature type="signal peptide" evidence="2">
    <location>
        <begin position="1"/>
        <end position="22"/>
    </location>
</feature>
<feature type="chain" id="PRO_5043730166" evidence="2">
    <location>
        <begin position="23"/>
        <end position="153"/>
    </location>
</feature>
<keyword evidence="4" id="KW-1185">Reference proteome</keyword>
<dbReference type="Proteomes" id="UP001454036">
    <property type="component" value="Unassembled WGS sequence"/>
</dbReference>
<evidence type="ECO:0000313" key="4">
    <source>
        <dbReference type="Proteomes" id="UP001454036"/>
    </source>
</evidence>
<gene>
    <name evidence="3" type="ORF">LIER_04324</name>
</gene>
<dbReference type="InterPro" id="IPR036259">
    <property type="entry name" value="MFS_trans_sf"/>
</dbReference>